<dbReference type="STRING" id="77166.U4TZS4"/>
<proteinExistence type="predicted"/>
<organism evidence="2 3">
    <name type="scientific">Dendroctonus ponderosae</name>
    <name type="common">Mountain pine beetle</name>
    <dbReference type="NCBI Taxonomy" id="77166"/>
    <lineage>
        <taxon>Eukaryota</taxon>
        <taxon>Metazoa</taxon>
        <taxon>Ecdysozoa</taxon>
        <taxon>Arthropoda</taxon>
        <taxon>Hexapoda</taxon>
        <taxon>Insecta</taxon>
        <taxon>Pterygota</taxon>
        <taxon>Neoptera</taxon>
        <taxon>Endopterygota</taxon>
        <taxon>Coleoptera</taxon>
        <taxon>Polyphaga</taxon>
        <taxon>Cucujiformia</taxon>
        <taxon>Curculionidae</taxon>
        <taxon>Scolytinae</taxon>
        <taxon>Dendroctonus</taxon>
    </lineage>
</organism>
<evidence type="ECO:0000256" key="1">
    <source>
        <dbReference type="SAM" id="SignalP"/>
    </source>
</evidence>
<dbReference type="Proteomes" id="UP000030742">
    <property type="component" value="Unassembled WGS sequence"/>
</dbReference>
<feature type="chain" id="PRO_5004656208" evidence="1">
    <location>
        <begin position="19"/>
        <end position="233"/>
    </location>
</feature>
<sequence length="233" mass="22929">MNSFCFVAFFAFVAVANAGNLVLPSARIIQGPSSRTTVVGPDGSAISSVAPGGQIIQEESAGVVAHSAPVVAAPALAYSSLPLAYAAHSSPIVSAYSSPLVSGVPVVSAYSAPVLSGVEDTVCLIAFFAFVAVAHAGNLVLPSARLIQGTTVVAHSSPLVAAPALAYSALPLPYAAHSSPIVSAYSSPLVSGLPVVSAHSASILSGVENTVVAGPSGTIVSGRSVGAPVVSAW</sequence>
<feature type="signal peptide" evidence="1">
    <location>
        <begin position="1"/>
        <end position="18"/>
    </location>
</feature>
<evidence type="ECO:0000313" key="3">
    <source>
        <dbReference type="Proteomes" id="UP000030742"/>
    </source>
</evidence>
<accession>U4TZS4</accession>
<dbReference type="EMBL" id="KB631710">
    <property type="protein sequence ID" value="ERL85538.1"/>
    <property type="molecule type" value="Genomic_DNA"/>
</dbReference>
<name>U4TZS4_DENPD</name>
<protein>
    <submittedName>
        <fullName evidence="2">Uncharacterized protein</fullName>
    </submittedName>
</protein>
<gene>
    <name evidence="2" type="ORF">D910_02957</name>
</gene>
<reference evidence="2 3" key="1">
    <citation type="journal article" date="2013" name="Genome Biol.">
        <title>Draft genome of the mountain pine beetle, Dendroctonus ponderosae Hopkins, a major forest pest.</title>
        <authorList>
            <person name="Keeling C.I."/>
            <person name="Yuen M.M."/>
            <person name="Liao N.Y."/>
            <person name="Docking T.R."/>
            <person name="Chan S.K."/>
            <person name="Taylor G.A."/>
            <person name="Palmquist D.L."/>
            <person name="Jackman S.D."/>
            <person name="Nguyen A."/>
            <person name="Li M."/>
            <person name="Henderson H."/>
            <person name="Janes J.K."/>
            <person name="Zhao Y."/>
            <person name="Pandoh P."/>
            <person name="Moore R."/>
            <person name="Sperling F.A."/>
            <person name="Huber D.P."/>
            <person name="Birol I."/>
            <person name="Jones S.J."/>
            <person name="Bohlmann J."/>
        </authorList>
    </citation>
    <scope>NUCLEOTIDE SEQUENCE</scope>
</reference>
<evidence type="ECO:0000313" key="2">
    <source>
        <dbReference type="EMBL" id="ERL85538.1"/>
    </source>
</evidence>
<dbReference type="OrthoDB" id="6736754at2759"/>
<keyword evidence="1" id="KW-0732">Signal</keyword>
<dbReference type="AlphaFoldDB" id="U4TZS4"/>